<accession>A0ABY1KDQ1</accession>
<evidence type="ECO:0000259" key="4">
    <source>
        <dbReference type="PROSITE" id="PS01124"/>
    </source>
</evidence>
<dbReference type="SMART" id="SM00342">
    <property type="entry name" value="HTH_ARAC"/>
    <property type="match status" value="1"/>
</dbReference>
<dbReference type="SUPFAM" id="SSF51215">
    <property type="entry name" value="Regulatory protein AraC"/>
    <property type="match status" value="1"/>
</dbReference>
<name>A0ABY1KDQ1_9BACL</name>
<keyword evidence="3" id="KW-0804">Transcription</keyword>
<evidence type="ECO:0000313" key="5">
    <source>
        <dbReference type="EMBL" id="SIR67405.1"/>
    </source>
</evidence>
<protein>
    <submittedName>
        <fullName evidence="5">Transcriptional regulator, AraC family</fullName>
    </submittedName>
</protein>
<proteinExistence type="predicted"/>
<dbReference type="InterPro" id="IPR037923">
    <property type="entry name" value="HTH-like"/>
</dbReference>
<sequence length="306" mass="35060">MEIEKVRIGEDRSAQHESVVDEVTNTRLMDFPVQCSYRTTMLEQPTFHSHSGYELYLCIQGKGHYIVGDRMHTLGVGTFTVVGPMASHLSRPHLNTPFHRYILAIERSYVEQLCVEDRECLMGIRQWLPDPESDSIHTQLNAQQLMHLQEILVQLEGEIQRKQPCYPLLVKSLLLQLFAQLGRYQAKSSTISMGGNDTQKQMVKGILSYMMEHHHEPLSVEKLCVQFHVSRSFLFRIFKANTGVTMNEFLVSIRMTKAKELLQATDLAITAVAGRVGFQDVSHFCHTFKRLSGMTPSCYRSIHRSM</sequence>
<dbReference type="InterPro" id="IPR050204">
    <property type="entry name" value="AraC_XylS_family_regulators"/>
</dbReference>
<dbReference type="InterPro" id="IPR018060">
    <property type="entry name" value="HTH_AraC"/>
</dbReference>
<gene>
    <name evidence="5" type="ORF">SAMN05421578_1313</name>
</gene>
<keyword evidence="6" id="KW-1185">Reference proteome</keyword>
<evidence type="ECO:0000256" key="3">
    <source>
        <dbReference type="ARBA" id="ARBA00023163"/>
    </source>
</evidence>
<feature type="domain" description="HTH araC/xylS-type" evidence="4">
    <location>
        <begin position="204"/>
        <end position="302"/>
    </location>
</feature>
<dbReference type="Proteomes" id="UP000186666">
    <property type="component" value="Unassembled WGS sequence"/>
</dbReference>
<dbReference type="SUPFAM" id="SSF46689">
    <property type="entry name" value="Homeodomain-like"/>
    <property type="match status" value="2"/>
</dbReference>
<dbReference type="InterPro" id="IPR014710">
    <property type="entry name" value="RmlC-like_jellyroll"/>
</dbReference>
<dbReference type="Gene3D" id="2.60.120.10">
    <property type="entry name" value="Jelly Rolls"/>
    <property type="match status" value="1"/>
</dbReference>
<evidence type="ECO:0000313" key="6">
    <source>
        <dbReference type="Proteomes" id="UP000186666"/>
    </source>
</evidence>
<dbReference type="InterPro" id="IPR020449">
    <property type="entry name" value="Tscrpt_reg_AraC-type_HTH"/>
</dbReference>
<organism evidence="5 6">
    <name type="scientific">Paenibacillus macquariensis</name>
    <dbReference type="NCBI Taxonomy" id="948756"/>
    <lineage>
        <taxon>Bacteria</taxon>
        <taxon>Bacillati</taxon>
        <taxon>Bacillota</taxon>
        <taxon>Bacilli</taxon>
        <taxon>Bacillales</taxon>
        <taxon>Paenibacillaceae</taxon>
        <taxon>Paenibacillus</taxon>
    </lineage>
</organism>
<evidence type="ECO:0000256" key="2">
    <source>
        <dbReference type="ARBA" id="ARBA00023125"/>
    </source>
</evidence>
<dbReference type="PRINTS" id="PR00032">
    <property type="entry name" value="HTHARAC"/>
</dbReference>
<dbReference type="RefSeq" id="WP_068586247.1">
    <property type="nucleotide sequence ID" value="NZ_FTNK01000031.1"/>
</dbReference>
<reference evidence="5 6" key="1">
    <citation type="submission" date="2017-01" db="EMBL/GenBank/DDBJ databases">
        <authorList>
            <person name="Varghese N."/>
            <person name="Submissions S."/>
        </authorList>
    </citation>
    <scope>NUCLEOTIDE SEQUENCE [LARGE SCALE GENOMIC DNA]</scope>
    <source>
        <strain evidence="5 6">ATCC 23464</strain>
    </source>
</reference>
<dbReference type="Gene3D" id="1.10.10.60">
    <property type="entry name" value="Homeodomain-like"/>
    <property type="match status" value="2"/>
</dbReference>
<evidence type="ECO:0000256" key="1">
    <source>
        <dbReference type="ARBA" id="ARBA00023015"/>
    </source>
</evidence>
<keyword evidence="1" id="KW-0805">Transcription regulation</keyword>
<dbReference type="Pfam" id="PF02311">
    <property type="entry name" value="AraC_binding"/>
    <property type="match status" value="1"/>
</dbReference>
<dbReference type="InterPro" id="IPR009057">
    <property type="entry name" value="Homeodomain-like_sf"/>
</dbReference>
<comment type="caution">
    <text evidence="5">The sequence shown here is derived from an EMBL/GenBank/DDBJ whole genome shotgun (WGS) entry which is preliminary data.</text>
</comment>
<keyword evidence="2" id="KW-0238">DNA-binding</keyword>
<dbReference type="PANTHER" id="PTHR46796">
    <property type="entry name" value="HTH-TYPE TRANSCRIPTIONAL ACTIVATOR RHAS-RELATED"/>
    <property type="match status" value="1"/>
</dbReference>
<dbReference type="PROSITE" id="PS01124">
    <property type="entry name" value="HTH_ARAC_FAMILY_2"/>
    <property type="match status" value="1"/>
</dbReference>
<dbReference type="EMBL" id="FTNK01000031">
    <property type="protein sequence ID" value="SIR67405.1"/>
    <property type="molecule type" value="Genomic_DNA"/>
</dbReference>
<dbReference type="Pfam" id="PF12833">
    <property type="entry name" value="HTH_18"/>
    <property type="match status" value="1"/>
</dbReference>
<dbReference type="InterPro" id="IPR003313">
    <property type="entry name" value="AraC-bd"/>
</dbReference>